<comment type="caution">
    <text evidence="11">The sequence shown here is derived from an EMBL/GenBank/DDBJ whole genome shotgun (WGS) entry which is preliminary data.</text>
</comment>
<dbReference type="InterPro" id="IPR037225">
    <property type="entry name" value="Nuo51_FMN-bd_sf"/>
</dbReference>
<evidence type="ECO:0000256" key="7">
    <source>
        <dbReference type="ARBA" id="ARBA00031578"/>
    </source>
</evidence>
<evidence type="ECO:0000256" key="1">
    <source>
        <dbReference type="ARBA" id="ARBA00001917"/>
    </source>
</evidence>
<dbReference type="SUPFAM" id="SSF142019">
    <property type="entry name" value="Nqo1 FMN-binding domain-like"/>
    <property type="match status" value="1"/>
</dbReference>
<dbReference type="AlphaFoldDB" id="A0A2U2MWC5"/>
<gene>
    <name evidence="11" type="ORF">DEM34_18165</name>
</gene>
<keyword evidence="5" id="KW-0408">Iron</keyword>
<accession>A0A2U2MWC5</accession>
<evidence type="ECO:0000256" key="4">
    <source>
        <dbReference type="ARBA" id="ARBA00022723"/>
    </source>
</evidence>
<dbReference type="GO" id="GO:0051539">
    <property type="term" value="F:4 iron, 4 sulfur cluster binding"/>
    <property type="evidence" value="ECO:0007669"/>
    <property type="project" value="UniProtKB-KW"/>
</dbReference>
<dbReference type="Pfam" id="PF01257">
    <property type="entry name" value="2Fe-2S_thioredx"/>
    <property type="match status" value="1"/>
</dbReference>
<keyword evidence="4" id="KW-0479">Metal-binding</keyword>
<protein>
    <recommendedName>
        <fullName evidence="2">NADH-quinone oxidoreductase subunit F</fullName>
    </recommendedName>
    <alternativeName>
        <fullName evidence="7">NADH dehydrogenase I subunit F</fullName>
    </alternativeName>
    <alternativeName>
        <fullName evidence="8">NDH-1 subunit F</fullName>
    </alternativeName>
</protein>
<evidence type="ECO:0000313" key="12">
    <source>
        <dbReference type="Proteomes" id="UP000245474"/>
    </source>
</evidence>
<reference evidence="11 12" key="1">
    <citation type="submission" date="2018-05" db="EMBL/GenBank/DDBJ databases">
        <title>Spiribacter halobius sp. nov., a moderately halophilic bacterium isolated from marine solar saltern.</title>
        <authorList>
            <person name="Zheng W.-S."/>
            <person name="Lu D.-C."/>
            <person name="Du Z.-J."/>
        </authorList>
    </citation>
    <scope>NUCLEOTIDE SEQUENCE [LARGE SCALE GENOMIC DNA]</scope>
    <source>
        <strain evidence="11 12">E85</strain>
    </source>
</reference>
<evidence type="ECO:0000256" key="2">
    <source>
        <dbReference type="ARBA" id="ARBA00019901"/>
    </source>
</evidence>
<keyword evidence="6" id="KW-0411">Iron-sulfur</keyword>
<dbReference type="PANTHER" id="PTHR43578">
    <property type="entry name" value="NADH-QUINONE OXIDOREDUCTASE SUBUNIT F"/>
    <property type="match status" value="1"/>
</dbReference>
<name>A0A2U2MWC5_9GAMM</name>
<dbReference type="PANTHER" id="PTHR43578:SF3">
    <property type="entry name" value="NADH-QUINONE OXIDOREDUCTASE SUBUNIT F"/>
    <property type="match status" value="1"/>
</dbReference>
<feature type="region of interest" description="Disordered" evidence="9">
    <location>
        <begin position="148"/>
        <end position="174"/>
    </location>
</feature>
<evidence type="ECO:0000259" key="10">
    <source>
        <dbReference type="Pfam" id="PF01512"/>
    </source>
</evidence>
<evidence type="ECO:0000256" key="8">
    <source>
        <dbReference type="ARBA" id="ARBA00032787"/>
    </source>
</evidence>
<evidence type="ECO:0000256" key="5">
    <source>
        <dbReference type="ARBA" id="ARBA00023004"/>
    </source>
</evidence>
<evidence type="ECO:0000313" key="11">
    <source>
        <dbReference type="EMBL" id="PWG61086.1"/>
    </source>
</evidence>
<proteinExistence type="predicted"/>
<evidence type="ECO:0000256" key="9">
    <source>
        <dbReference type="SAM" id="MobiDB-lite"/>
    </source>
</evidence>
<dbReference type="RefSeq" id="WP_199225763.1">
    <property type="nucleotide sequence ID" value="NZ_QFFI01000050.1"/>
</dbReference>
<dbReference type="SUPFAM" id="SSF52833">
    <property type="entry name" value="Thioredoxin-like"/>
    <property type="match status" value="1"/>
</dbReference>
<dbReference type="CDD" id="cd02980">
    <property type="entry name" value="TRX_Fd_family"/>
    <property type="match status" value="1"/>
</dbReference>
<comment type="cofactor">
    <cofactor evidence="1">
        <name>FMN</name>
        <dbReference type="ChEBI" id="CHEBI:58210"/>
    </cofactor>
</comment>
<evidence type="ECO:0000256" key="6">
    <source>
        <dbReference type="ARBA" id="ARBA00023014"/>
    </source>
</evidence>
<dbReference type="Gene3D" id="3.40.50.11540">
    <property type="entry name" value="NADH-ubiquinone oxidoreductase 51kDa subunit"/>
    <property type="match status" value="1"/>
</dbReference>
<dbReference type="InterPro" id="IPR011538">
    <property type="entry name" value="Nuo51_FMN-bd"/>
</dbReference>
<dbReference type="GO" id="GO:0046872">
    <property type="term" value="F:metal ion binding"/>
    <property type="evidence" value="ECO:0007669"/>
    <property type="project" value="UniProtKB-KW"/>
</dbReference>
<keyword evidence="3" id="KW-0004">4Fe-4S</keyword>
<dbReference type="InterPro" id="IPR036249">
    <property type="entry name" value="Thioredoxin-like_sf"/>
</dbReference>
<dbReference type="Proteomes" id="UP000245474">
    <property type="component" value="Unassembled WGS sequence"/>
</dbReference>
<evidence type="ECO:0000256" key="3">
    <source>
        <dbReference type="ARBA" id="ARBA00022485"/>
    </source>
</evidence>
<feature type="compositionally biased region" description="Low complexity" evidence="9">
    <location>
        <begin position="156"/>
        <end position="167"/>
    </location>
</feature>
<organism evidence="11 12">
    <name type="scientific">Sediminicurvatus halobius</name>
    <dbReference type="NCBI Taxonomy" id="2182432"/>
    <lineage>
        <taxon>Bacteria</taxon>
        <taxon>Pseudomonadati</taxon>
        <taxon>Pseudomonadota</taxon>
        <taxon>Gammaproteobacteria</taxon>
        <taxon>Chromatiales</taxon>
        <taxon>Ectothiorhodospiraceae</taxon>
        <taxon>Sediminicurvatus</taxon>
    </lineage>
</organism>
<keyword evidence="12" id="KW-1185">Reference proteome</keyword>
<dbReference type="Gene3D" id="3.40.30.10">
    <property type="entry name" value="Glutaredoxin"/>
    <property type="match status" value="1"/>
</dbReference>
<dbReference type="EMBL" id="QFFI01000050">
    <property type="protein sequence ID" value="PWG61086.1"/>
    <property type="molecule type" value="Genomic_DNA"/>
</dbReference>
<dbReference type="Pfam" id="PF01512">
    <property type="entry name" value="Complex1_51K"/>
    <property type="match status" value="1"/>
</dbReference>
<sequence>MARADSTPEARYAEAYGHAQARAAGEEASMRLLERLEAIQARGGAVTDADLQALARDTGTPLYHLEGLRSFYPVFREAPGPVHRVQVCRDAVCRLAGAEPAVAALEAALAGRDDVALERVSCLGLCDCAPAASLDEAPGALPAPERLSAWLDGGERPPAATAAGGPLPTDPYAGRHEHYATAARWQGADPEAVIRALDEAGLQGLGGAAFPTARKWAFTRAAQGAPRTVICNADESEPGTFKDRLILEAAPHLVIEGMVMGARVIGAGHGI</sequence>
<feature type="non-terminal residue" evidence="11">
    <location>
        <position position="271"/>
    </location>
</feature>
<feature type="domain" description="NADH-ubiquinone oxidoreductase 51kDa subunit FMN-binding" evidence="10">
    <location>
        <begin position="198"/>
        <end position="270"/>
    </location>
</feature>